<organism evidence="1 2">
    <name type="scientific">Candidatus Roizmanbacteria bacterium RIFCSPLOWO2_01_FULL_45_11</name>
    <dbReference type="NCBI Taxonomy" id="1802070"/>
    <lineage>
        <taxon>Bacteria</taxon>
        <taxon>Candidatus Roizmaniibacteriota</taxon>
    </lineage>
</organism>
<evidence type="ECO:0000313" key="1">
    <source>
        <dbReference type="EMBL" id="OGK53566.1"/>
    </source>
</evidence>
<dbReference type="EMBL" id="MGAU01000057">
    <property type="protein sequence ID" value="OGK53566.1"/>
    <property type="molecule type" value="Genomic_DNA"/>
</dbReference>
<name>A0A1F7JD85_9BACT</name>
<sequence>MNRFAAIFLILFFITLIGIGALALNEYVILRGEASQLCPVPDFPQDPTCPPNQIMDLVENDDECFVFQCVKSY</sequence>
<comment type="caution">
    <text evidence="1">The sequence shown here is derived from an EMBL/GenBank/DDBJ whole genome shotgun (WGS) entry which is preliminary data.</text>
</comment>
<reference evidence="1 2" key="1">
    <citation type="journal article" date="2016" name="Nat. Commun.">
        <title>Thousands of microbial genomes shed light on interconnected biogeochemical processes in an aquifer system.</title>
        <authorList>
            <person name="Anantharaman K."/>
            <person name="Brown C.T."/>
            <person name="Hug L.A."/>
            <person name="Sharon I."/>
            <person name="Castelle C.J."/>
            <person name="Probst A.J."/>
            <person name="Thomas B.C."/>
            <person name="Singh A."/>
            <person name="Wilkins M.J."/>
            <person name="Karaoz U."/>
            <person name="Brodie E.L."/>
            <person name="Williams K.H."/>
            <person name="Hubbard S.S."/>
            <person name="Banfield J.F."/>
        </authorList>
    </citation>
    <scope>NUCLEOTIDE SEQUENCE [LARGE SCALE GENOMIC DNA]</scope>
</reference>
<gene>
    <name evidence="1" type="ORF">A3B56_01320</name>
</gene>
<protein>
    <submittedName>
        <fullName evidence="1">Uncharacterized protein</fullName>
    </submittedName>
</protein>
<accession>A0A1F7JD85</accession>
<dbReference type="AlphaFoldDB" id="A0A1F7JD85"/>
<proteinExistence type="predicted"/>
<evidence type="ECO:0000313" key="2">
    <source>
        <dbReference type="Proteomes" id="UP000178486"/>
    </source>
</evidence>
<dbReference type="Proteomes" id="UP000178486">
    <property type="component" value="Unassembled WGS sequence"/>
</dbReference>